<name>A0A7S9SNU4_9CAUD</name>
<accession>A0A7S9SNU4</accession>
<gene>
    <name evidence="1" type="ORF">SIPHO4S_00012</name>
</gene>
<dbReference type="EMBL" id="MW082583">
    <property type="protein sequence ID" value="QPI13708.1"/>
    <property type="molecule type" value="Genomic_DNA"/>
</dbReference>
<reference evidence="1 2" key="1">
    <citation type="submission" date="2020-10" db="EMBL/GenBank/DDBJ databases">
        <authorList>
            <person name="Dukhno E.A."/>
            <person name="Kornienko N.O."/>
            <person name="Shybanov S.R."/>
            <person name="Kharina A.V."/>
            <person name="Budzanivska I.G."/>
        </authorList>
    </citation>
    <scope>NUCLEOTIDE SEQUENCE [LARGE SCALE GENOMIC DNA]</scope>
</reference>
<keyword evidence="2" id="KW-1185">Reference proteome</keyword>
<evidence type="ECO:0000313" key="2">
    <source>
        <dbReference type="Proteomes" id="UP000595016"/>
    </source>
</evidence>
<dbReference type="Proteomes" id="UP000595016">
    <property type="component" value="Segment"/>
</dbReference>
<proteinExistence type="predicted"/>
<evidence type="ECO:0000313" key="1">
    <source>
        <dbReference type="EMBL" id="QPI13708.1"/>
    </source>
</evidence>
<protein>
    <submittedName>
        <fullName evidence="1">Uncharacterized protein</fullName>
    </submittedName>
</protein>
<sequence>MVKPMLKCWIYGCRYEWWPETKEECRAASLPNAIEFVKLGSGEVVAFDYVFGEVFREADYTAAVEERNNTILTQFSGDVSQILERIAKG</sequence>
<organism evidence="1 2">
    <name type="scientific">Serratia phage Tsm2</name>
    <dbReference type="NCBI Taxonomy" id="2787014"/>
    <lineage>
        <taxon>Viruses</taxon>
        <taxon>Duplodnaviria</taxon>
        <taxon>Heunggongvirae</taxon>
        <taxon>Uroviricota</taxon>
        <taxon>Caudoviricetes</taxon>
        <taxon>Sarkviridae</taxon>
        <taxon>Otakuvirus</taxon>
        <taxon>Otakuvirus Tsm2</taxon>
    </lineage>
</organism>